<feature type="transmembrane region" description="Helical" evidence="1">
    <location>
        <begin position="14"/>
        <end position="30"/>
    </location>
</feature>
<sequence length="43" mass="5041">MKAIIKTIVSTVEYYYFSLGFYFSAGYFYCRKFNIAFNESVAS</sequence>
<evidence type="ECO:0000313" key="2">
    <source>
        <dbReference type="EMBL" id="ADL50118.1"/>
    </source>
</evidence>
<dbReference type="RefSeq" id="WP_010075115.1">
    <property type="nucleotide sequence ID" value="NC_014393.1"/>
</dbReference>
<accession>D9SPR9</accession>
<name>D9SPR9_CLOC7</name>
<dbReference type="AlphaFoldDB" id="D9SPR9"/>
<dbReference type="Proteomes" id="UP000002730">
    <property type="component" value="Chromosome"/>
</dbReference>
<evidence type="ECO:0000313" key="3">
    <source>
        <dbReference type="Proteomes" id="UP000002730"/>
    </source>
</evidence>
<evidence type="ECO:0000256" key="1">
    <source>
        <dbReference type="SAM" id="Phobius"/>
    </source>
</evidence>
<dbReference type="STRING" id="573061.Clocel_0338"/>
<gene>
    <name evidence="2" type="ordered locus">Clocel_0338</name>
</gene>
<reference evidence="2 3" key="1">
    <citation type="submission" date="2010-08" db="EMBL/GenBank/DDBJ databases">
        <title>Complete sequence of Clostridium cellulovorans 743B.</title>
        <authorList>
            <consortium name="US DOE Joint Genome Institute"/>
            <person name="Lucas S."/>
            <person name="Copeland A."/>
            <person name="Lapidus A."/>
            <person name="Cheng J.-F."/>
            <person name="Bruce D."/>
            <person name="Goodwin L."/>
            <person name="Pitluck S."/>
            <person name="Chertkov O."/>
            <person name="Detter J.C."/>
            <person name="Han C."/>
            <person name="Tapia R."/>
            <person name="Land M."/>
            <person name="Hauser L."/>
            <person name="Chang Y.-J."/>
            <person name="Jeffries C."/>
            <person name="Kyrpides N."/>
            <person name="Ivanova N."/>
            <person name="Mikhailova N."/>
            <person name="Hemme C.L."/>
            <person name="Woyke T."/>
        </authorList>
    </citation>
    <scope>NUCLEOTIDE SEQUENCE [LARGE SCALE GENOMIC DNA]</scope>
    <source>
        <strain evidence="3">ATCC 35296 / DSM 3052 / OCM 3 / 743B</strain>
    </source>
</reference>
<keyword evidence="1" id="KW-0472">Membrane</keyword>
<dbReference type="KEGG" id="ccb:Clocel_0338"/>
<protein>
    <submittedName>
        <fullName evidence="2">Uncharacterized protein</fullName>
    </submittedName>
</protein>
<keyword evidence="3" id="KW-1185">Reference proteome</keyword>
<dbReference type="EMBL" id="CP002160">
    <property type="protein sequence ID" value="ADL50118.1"/>
    <property type="molecule type" value="Genomic_DNA"/>
</dbReference>
<proteinExistence type="predicted"/>
<organism evidence="2 3">
    <name type="scientific">Clostridium cellulovorans (strain ATCC 35296 / DSM 3052 / OCM 3 / 743B)</name>
    <dbReference type="NCBI Taxonomy" id="573061"/>
    <lineage>
        <taxon>Bacteria</taxon>
        <taxon>Bacillati</taxon>
        <taxon>Bacillota</taxon>
        <taxon>Clostridia</taxon>
        <taxon>Eubacteriales</taxon>
        <taxon>Clostridiaceae</taxon>
        <taxon>Clostridium</taxon>
    </lineage>
</organism>
<dbReference type="HOGENOM" id="CLU_3231718_0_0_9"/>
<keyword evidence="1" id="KW-1133">Transmembrane helix</keyword>
<keyword evidence="1" id="KW-0812">Transmembrane</keyword>